<evidence type="ECO:0000256" key="6">
    <source>
        <dbReference type="SAM" id="MobiDB-lite"/>
    </source>
</evidence>
<protein>
    <submittedName>
        <fullName evidence="7">Antibiotic transporter</fullName>
    </submittedName>
</protein>
<comment type="similarity">
    <text evidence="1">Belongs to the peptidase S45 family.</text>
</comment>
<dbReference type="Gene3D" id="3.60.20.10">
    <property type="entry name" value="Glutamine Phosphoribosylpyrophosphate, subunit 1, domain 1"/>
    <property type="match status" value="1"/>
</dbReference>
<dbReference type="CDD" id="cd03747">
    <property type="entry name" value="Ntn_PGA_like"/>
    <property type="match status" value="1"/>
</dbReference>
<evidence type="ECO:0000256" key="4">
    <source>
        <dbReference type="PIRSR" id="PIRSR001227-1"/>
    </source>
</evidence>
<dbReference type="Gene3D" id="1.10.439.10">
    <property type="entry name" value="Penicillin Amidohydrolase, domain 1"/>
    <property type="match status" value="1"/>
</dbReference>
<keyword evidence="8" id="KW-1185">Reference proteome</keyword>
<feature type="binding site" evidence="5">
    <location>
        <position position="193"/>
    </location>
    <ligand>
        <name>Ca(2+)</name>
        <dbReference type="ChEBI" id="CHEBI:29108"/>
    </ligand>
</feature>
<evidence type="ECO:0000313" key="8">
    <source>
        <dbReference type="Proteomes" id="UP000286746"/>
    </source>
</evidence>
<organism evidence="7 8">
    <name type="scientific">Streptomyces paromomycinus</name>
    <name type="common">Streptomyces rimosus subsp. paromomycinus</name>
    <dbReference type="NCBI Taxonomy" id="92743"/>
    <lineage>
        <taxon>Bacteria</taxon>
        <taxon>Bacillati</taxon>
        <taxon>Actinomycetota</taxon>
        <taxon>Actinomycetes</taxon>
        <taxon>Kitasatosporales</taxon>
        <taxon>Streptomycetaceae</taxon>
        <taxon>Streptomyces</taxon>
    </lineage>
</organism>
<dbReference type="RefSeq" id="WP_246177140.1">
    <property type="nucleotide sequence ID" value="NZ_BHZD01000001.1"/>
</dbReference>
<dbReference type="GO" id="GO:0046872">
    <property type="term" value="F:metal ion binding"/>
    <property type="evidence" value="ECO:0007669"/>
    <property type="project" value="UniProtKB-KW"/>
</dbReference>
<keyword evidence="2" id="KW-0378">Hydrolase</keyword>
<dbReference type="InterPro" id="IPR043147">
    <property type="entry name" value="Penicillin_amidase_A-knob"/>
</dbReference>
<dbReference type="GO" id="GO:0016811">
    <property type="term" value="F:hydrolase activity, acting on carbon-nitrogen (but not peptide) bonds, in linear amides"/>
    <property type="evidence" value="ECO:0007669"/>
    <property type="project" value="InterPro"/>
</dbReference>
<comment type="caution">
    <text evidence="7">The sequence shown here is derived from an EMBL/GenBank/DDBJ whole genome shotgun (WGS) entry which is preliminary data.</text>
</comment>
<dbReference type="EMBL" id="BHZD01000001">
    <property type="protein sequence ID" value="GCD40782.1"/>
    <property type="molecule type" value="Genomic_DNA"/>
</dbReference>
<dbReference type="InterPro" id="IPR043146">
    <property type="entry name" value="Penicillin_amidase_N_B-knob"/>
</dbReference>
<keyword evidence="5" id="KW-0106">Calcium</keyword>
<name>A0A401VUN7_STREY</name>
<dbReference type="InterPro" id="IPR002692">
    <property type="entry name" value="S45"/>
</dbReference>
<dbReference type="PANTHER" id="PTHR34218:SF4">
    <property type="entry name" value="ACYL-HOMOSERINE LACTONE ACYLASE QUIP"/>
    <property type="match status" value="1"/>
</dbReference>
<reference evidence="7 8" key="1">
    <citation type="submission" date="2018-11" db="EMBL/GenBank/DDBJ databases">
        <title>Whole genome sequence of Streptomyces paromomycinus NBRC 15454(T).</title>
        <authorList>
            <person name="Komaki H."/>
            <person name="Tamura T."/>
        </authorList>
    </citation>
    <scope>NUCLEOTIDE SEQUENCE [LARGE SCALE GENOMIC DNA]</scope>
    <source>
        <strain evidence="7 8">NBRC 15454</strain>
    </source>
</reference>
<dbReference type="SUPFAM" id="SSF56235">
    <property type="entry name" value="N-terminal nucleophile aminohydrolases (Ntn hydrolases)"/>
    <property type="match status" value="1"/>
</dbReference>
<keyword evidence="3" id="KW-0865">Zymogen</keyword>
<evidence type="ECO:0000256" key="5">
    <source>
        <dbReference type="PIRSR" id="PIRSR001227-2"/>
    </source>
</evidence>
<dbReference type="InterPro" id="IPR023343">
    <property type="entry name" value="Penicillin_amidase_dom1"/>
</dbReference>
<feature type="region of interest" description="Disordered" evidence="6">
    <location>
        <begin position="223"/>
        <end position="248"/>
    </location>
</feature>
<dbReference type="GO" id="GO:0017000">
    <property type="term" value="P:antibiotic biosynthetic process"/>
    <property type="evidence" value="ECO:0007669"/>
    <property type="project" value="InterPro"/>
</dbReference>
<dbReference type="Gene3D" id="1.10.1400.10">
    <property type="match status" value="1"/>
</dbReference>
<evidence type="ECO:0000256" key="2">
    <source>
        <dbReference type="ARBA" id="ARBA00022801"/>
    </source>
</evidence>
<dbReference type="InterPro" id="IPR014395">
    <property type="entry name" value="Pen/GL7ACA/AHL_acylase"/>
</dbReference>
<evidence type="ECO:0000256" key="1">
    <source>
        <dbReference type="ARBA" id="ARBA00006586"/>
    </source>
</evidence>
<feature type="active site" description="Nucleophile" evidence="4">
    <location>
        <position position="276"/>
    </location>
</feature>
<dbReference type="Proteomes" id="UP000286746">
    <property type="component" value="Unassembled WGS sequence"/>
</dbReference>
<dbReference type="PANTHER" id="PTHR34218">
    <property type="entry name" value="PEPTIDASE S45 PENICILLIN AMIDASE"/>
    <property type="match status" value="1"/>
</dbReference>
<dbReference type="Pfam" id="PF01804">
    <property type="entry name" value="Penicil_amidase"/>
    <property type="match status" value="1"/>
</dbReference>
<dbReference type="PIRSF" id="PIRSF001227">
    <property type="entry name" value="Pen_acylase"/>
    <property type="match status" value="1"/>
</dbReference>
<proteinExistence type="inferred from homology"/>
<evidence type="ECO:0000313" key="7">
    <source>
        <dbReference type="EMBL" id="GCD40782.1"/>
    </source>
</evidence>
<feature type="binding site" evidence="5">
    <location>
        <position position="354"/>
    </location>
    <ligand>
        <name>Ca(2+)</name>
        <dbReference type="ChEBI" id="CHEBI:29108"/>
    </ligand>
</feature>
<keyword evidence="5" id="KW-0479">Metal-binding</keyword>
<sequence>MKTVAAVLSFALIVCGGAATWYVYRTVHAAFPQVSGTLRLDGLNSRVEVDRDERGIPQVYAGTAHDLFYVQGYVQAQDRFWQMDVYRHTTAGSLSDMFGPGQIGTDTFIRTLGWRRAAERNYDRLSPATKEYIAAYSAGVNAYLSGRSGAALGLEYELLSLRVSYQPHRWTSLDSVAWQMALAWDLRNNVQQEIDRSLAAGKLPPRQVDELYPPDRLDVHPPIVPQDAVASGGAARGKPASAPDLPEGARTQLAHVTELIRSMPAATLPVNDGAGSNSWVVSGRYTTTGKPLLANDPHLGPELPSIWYQMGLHCTRNSSNCPFDVTGFTIPGMPGVFIGHNDRVAWGFTNGAEDVADLYLEKVRGNSYLYEGRWYPLEERKETLTVAGRKPVTVTVRATRHGPLISDANDDLREVGTSAPVPGSERAAPHGGGSGYAVALRWTALNPNRTMDALFELDKARNWTEFRSAASDFSVPSQNMVYADVEGNIGYQAPGQVPIRKRGDGAWPVPGWTGAYEWTGYIPFGKLPHAYNPAAGYIATANNTIIGPPYPYLLSKDPDYGYRSTEILRQLRQATVNGRKISPADMSRIQSDQYSPIAASLVPYLTKLKVNDSTAKAQSLLEEWDFTQPATSAPAAYFNQVWALVLRHAFAGRLPKSVRVDGGSRWFAVVERLLPDASSAWWDNPDTKRRENRDQLLTRAMEEAAAQMGRAYGTDPKAWRWGAMHTLTPTNQTLGTAGPGIVKWLLNGSPLPVGGGTALVDATGYNAEKGFAVTMVPSMRMVVDVSAFDRSTWINLTGASGHAFHPNYLDQVPLWQQGRTLPWSYSRTAVRAATKHSLVLLPRHT</sequence>
<dbReference type="AlphaFoldDB" id="A0A401VUN7"/>
<evidence type="ECO:0000256" key="3">
    <source>
        <dbReference type="ARBA" id="ARBA00023145"/>
    </source>
</evidence>
<dbReference type="Gene3D" id="2.30.120.10">
    <property type="match status" value="1"/>
</dbReference>
<comment type="cofactor">
    <cofactor evidence="5">
        <name>Ca(2+)</name>
        <dbReference type="ChEBI" id="CHEBI:29108"/>
    </cofactor>
    <text evidence="5">Binds 1 Ca(2+) ion per dimer.</text>
</comment>
<feature type="binding site" evidence="5">
    <location>
        <position position="357"/>
    </location>
    <ligand>
        <name>Ca(2+)</name>
        <dbReference type="ChEBI" id="CHEBI:29108"/>
    </ligand>
</feature>
<gene>
    <name evidence="7" type="ORF">GKJPGBOP_00435</name>
</gene>
<accession>A0A401VUN7</accession>
<dbReference type="InterPro" id="IPR029055">
    <property type="entry name" value="Ntn_hydrolases_N"/>
</dbReference>